<comment type="caution">
    <text evidence="6">The sequence shown here is derived from an EMBL/GenBank/DDBJ whole genome shotgun (WGS) entry which is preliminary data.</text>
</comment>
<evidence type="ECO:0000256" key="2">
    <source>
        <dbReference type="ARBA" id="ARBA00022478"/>
    </source>
</evidence>
<evidence type="ECO:0000313" key="6">
    <source>
        <dbReference type="EMBL" id="MBA2851738.1"/>
    </source>
</evidence>
<evidence type="ECO:0000256" key="5">
    <source>
        <dbReference type="ARBA" id="ARBA00023163"/>
    </source>
</evidence>
<protein>
    <recommendedName>
        <fullName evidence="1">DNA-directed RNA polymerase</fullName>
        <ecNumber evidence="1">2.7.7.6</ecNumber>
    </recommendedName>
</protein>
<dbReference type="GO" id="GO:0003899">
    <property type="term" value="F:DNA-directed RNA polymerase activity"/>
    <property type="evidence" value="ECO:0007669"/>
    <property type="project" value="UniProtKB-EC"/>
</dbReference>
<dbReference type="RefSeq" id="WP_181501560.1">
    <property type="nucleotide sequence ID" value="NZ_JACDUH010000003.1"/>
</dbReference>
<name>A0A7J9NVN1_METMI</name>
<dbReference type="InterPro" id="IPR037033">
    <property type="entry name" value="DNA-dir_RNAP_su2_hyb_sf"/>
</dbReference>
<evidence type="ECO:0000256" key="4">
    <source>
        <dbReference type="ARBA" id="ARBA00022695"/>
    </source>
</evidence>
<keyword evidence="2" id="KW-0240">DNA-directed RNA polymerase</keyword>
<proteinExistence type="predicted"/>
<evidence type="ECO:0000313" key="7">
    <source>
        <dbReference type="Proteomes" id="UP000564425"/>
    </source>
</evidence>
<dbReference type="SUPFAM" id="SSF64484">
    <property type="entry name" value="beta and beta-prime subunits of DNA dependent RNA-polymerase"/>
    <property type="match status" value="1"/>
</dbReference>
<evidence type="ECO:0000256" key="3">
    <source>
        <dbReference type="ARBA" id="ARBA00022679"/>
    </source>
</evidence>
<dbReference type="GO" id="GO:0003677">
    <property type="term" value="F:DNA binding"/>
    <property type="evidence" value="ECO:0007669"/>
    <property type="project" value="InterPro"/>
</dbReference>
<dbReference type="AlphaFoldDB" id="A0A7J9NVN1"/>
<gene>
    <name evidence="6" type="ORF">HNP86_001897</name>
</gene>
<sequence length="282" mass="32039">MQKTNKCYSNRPITSIYTSPYRQLIGEKSFNASIGTDSIPKRYHLRNGAKAKTWFRGGLNVEGYTYKVAICNHNLTVEDSYVFTKKAADVPEIKFNVHFNEDDTRKPKEIYRNDNAKLVTGGIDVDGVKSLEVGDKISNLHGQKGTITNIIPDRRFKVEPCVFESDTLETIETKMKTIDVLMNYDSIISRGAFGIFCELGYATAKRAPNVTSEFLPVESGYLIDSETDTKHAALFGKLHFMVLDKMSRFIMNRFATIDYMTRYAMYANTGSDCLWTDLPYQI</sequence>
<dbReference type="GO" id="GO:0000428">
    <property type="term" value="C:DNA-directed RNA polymerase complex"/>
    <property type="evidence" value="ECO:0007669"/>
    <property type="project" value="UniProtKB-KW"/>
</dbReference>
<dbReference type="PROSITE" id="PS01166">
    <property type="entry name" value="RNA_POL_BETA"/>
    <property type="match status" value="1"/>
</dbReference>
<reference evidence="6 7" key="1">
    <citation type="submission" date="2020-07" db="EMBL/GenBank/DDBJ databases">
        <title>Genomic Encyclopedia of Type Strains, Phase IV (KMG-V): Genome sequencing to study the core and pangenomes of soil and plant-associated prokaryotes.</title>
        <authorList>
            <person name="Whitman W."/>
        </authorList>
    </citation>
    <scope>NUCLEOTIDE SEQUENCE [LARGE SCALE GENOMIC DNA]</scope>
    <source>
        <strain evidence="6 7">A1</strain>
    </source>
</reference>
<organism evidence="6 7">
    <name type="scientific">Methanococcus maripaludis</name>
    <name type="common">Methanococcus deltae</name>
    <dbReference type="NCBI Taxonomy" id="39152"/>
    <lineage>
        <taxon>Archaea</taxon>
        <taxon>Methanobacteriati</taxon>
        <taxon>Methanobacteriota</taxon>
        <taxon>Methanomada group</taxon>
        <taxon>Methanococci</taxon>
        <taxon>Methanococcales</taxon>
        <taxon>Methanococcaceae</taxon>
        <taxon>Methanococcus</taxon>
    </lineage>
</organism>
<accession>A0A7J9NVN1</accession>
<keyword evidence="3" id="KW-0808">Transferase</keyword>
<keyword evidence="4" id="KW-0548">Nucleotidyltransferase</keyword>
<dbReference type="EMBL" id="JACDUH010000003">
    <property type="protein sequence ID" value="MBA2851738.1"/>
    <property type="molecule type" value="Genomic_DNA"/>
</dbReference>
<evidence type="ECO:0000256" key="1">
    <source>
        <dbReference type="ARBA" id="ARBA00012418"/>
    </source>
</evidence>
<dbReference type="Proteomes" id="UP000564425">
    <property type="component" value="Unassembled WGS sequence"/>
</dbReference>
<dbReference type="GO" id="GO:0006351">
    <property type="term" value="P:DNA-templated transcription"/>
    <property type="evidence" value="ECO:0007669"/>
    <property type="project" value="InterPro"/>
</dbReference>
<dbReference type="InterPro" id="IPR007121">
    <property type="entry name" value="RNA_pol_bsu_CS"/>
</dbReference>
<dbReference type="Gene3D" id="2.40.270.10">
    <property type="entry name" value="DNA-directed RNA polymerase, subunit 2, domain 6"/>
    <property type="match status" value="1"/>
</dbReference>
<dbReference type="EC" id="2.7.7.6" evidence="1"/>
<keyword evidence="5" id="KW-0804">Transcription</keyword>